<evidence type="ECO:0000256" key="8">
    <source>
        <dbReference type="SAM" id="MobiDB-lite"/>
    </source>
</evidence>
<evidence type="ECO:0000256" key="7">
    <source>
        <dbReference type="ARBA" id="ARBA00045681"/>
    </source>
</evidence>
<evidence type="ECO:0000256" key="6">
    <source>
        <dbReference type="ARBA" id="ARBA00023128"/>
    </source>
</evidence>
<dbReference type="AlphaFoldDB" id="A0A1Z5JDU9"/>
<feature type="compositionally biased region" description="Acidic residues" evidence="8">
    <location>
        <begin position="371"/>
        <end position="398"/>
    </location>
</feature>
<keyword evidence="4" id="KW-0408">Iron</keyword>
<dbReference type="GO" id="GO:0046872">
    <property type="term" value="F:metal ion binding"/>
    <property type="evidence" value="ECO:0007669"/>
    <property type="project" value="UniProtKB-KW"/>
</dbReference>
<organism evidence="9 10">
    <name type="scientific">Fistulifera solaris</name>
    <name type="common">Oleaginous diatom</name>
    <dbReference type="NCBI Taxonomy" id="1519565"/>
    <lineage>
        <taxon>Eukaryota</taxon>
        <taxon>Sar</taxon>
        <taxon>Stramenopiles</taxon>
        <taxon>Ochrophyta</taxon>
        <taxon>Bacillariophyta</taxon>
        <taxon>Bacillariophyceae</taxon>
        <taxon>Bacillariophycidae</taxon>
        <taxon>Naviculales</taxon>
        <taxon>Naviculaceae</taxon>
        <taxon>Fistulifera</taxon>
    </lineage>
</organism>
<keyword evidence="3" id="KW-0809">Transit peptide</keyword>
<keyword evidence="2" id="KW-0479">Metal-binding</keyword>
<dbReference type="GO" id="GO:0008168">
    <property type="term" value="F:methyltransferase activity"/>
    <property type="evidence" value="ECO:0007669"/>
    <property type="project" value="InterPro"/>
</dbReference>
<name>A0A1Z5JDU9_FISSO</name>
<evidence type="ECO:0000313" key="9">
    <source>
        <dbReference type="EMBL" id="GAX12173.1"/>
    </source>
</evidence>
<dbReference type="Pfam" id="PF09243">
    <property type="entry name" value="Rsm22"/>
    <property type="match status" value="2"/>
</dbReference>
<feature type="compositionally biased region" description="Acidic residues" evidence="8">
    <location>
        <begin position="45"/>
        <end position="57"/>
    </location>
</feature>
<evidence type="ECO:0000256" key="1">
    <source>
        <dbReference type="ARBA" id="ARBA00004173"/>
    </source>
</evidence>
<sequence>MIRSSSLLTYRRLPSSVQTQLMRISIRQINTSATKPSISHPAAVDPDDLEEEDDETEERQPWKTLLELSARAPWRVTDAEALPPIPQLHKRKHLQQVYQDRIVNVHKNLVKQREAERRRLLRNDPAKKSDTPLVLYGREETWASLYFRFQPNWAVVSRVLQETQALLMKPKGSNDSSWQPRRILDFGIGCGSASAAALEVFSNRSVDANKTSSPIEWIHGIDPSQTMRQCAQEMFQDILEQHNLPPRVTFSSYLSSSNKEDAISSEIASFDLALCAYGLTELPYGSAALSVITLLWEKLNDQGVLVVIEPGTPDGFATIRMVRNFLLAAAQEDTQDDFCILAPCTHHGPCPLERLPPHSRPNNWKKTQQDIIDDKDETDETDDEDNEDIDNDEDEVEQPEMSRGYCSFVHSLPAQRGKSKSEKFSYLVVQKRSKSNEYENNRKIDNSLTQLLKESLVNSHIRVEDDVQDAMIAFHDLDQRAQTFEKTYLSHEDEGALGLEIVREERSSFSRIVRAPRKKKGHAFIEGCAAPGRIARYKVSKSASIAAPGLYAAARKSRWGGFWPHVSDLEG</sequence>
<evidence type="ECO:0000256" key="2">
    <source>
        <dbReference type="ARBA" id="ARBA00022723"/>
    </source>
</evidence>
<evidence type="ECO:0000256" key="4">
    <source>
        <dbReference type="ARBA" id="ARBA00023004"/>
    </source>
</evidence>
<keyword evidence="6" id="KW-0496">Mitochondrion</keyword>
<dbReference type="InterPro" id="IPR015324">
    <property type="entry name" value="Ribosomal_Rsm22-like"/>
</dbReference>
<feature type="region of interest" description="Disordered" evidence="8">
    <location>
        <begin position="32"/>
        <end position="60"/>
    </location>
</feature>
<evidence type="ECO:0000313" key="10">
    <source>
        <dbReference type="Proteomes" id="UP000198406"/>
    </source>
</evidence>
<gene>
    <name evidence="9" type="ORF">FisN_1Hh098</name>
</gene>
<dbReference type="GO" id="GO:0005763">
    <property type="term" value="C:mitochondrial small ribosomal subunit"/>
    <property type="evidence" value="ECO:0007669"/>
    <property type="project" value="TreeGrafter"/>
</dbReference>
<evidence type="ECO:0008006" key="11">
    <source>
        <dbReference type="Google" id="ProtNLM"/>
    </source>
</evidence>
<dbReference type="EMBL" id="BDSP01000050">
    <property type="protein sequence ID" value="GAX12173.1"/>
    <property type="molecule type" value="Genomic_DNA"/>
</dbReference>
<dbReference type="InParanoid" id="A0A1Z5JDU9"/>
<reference evidence="9 10" key="1">
    <citation type="journal article" date="2015" name="Plant Cell">
        <title>Oil accumulation by the oleaginous diatom Fistulifera solaris as revealed by the genome and transcriptome.</title>
        <authorList>
            <person name="Tanaka T."/>
            <person name="Maeda Y."/>
            <person name="Veluchamy A."/>
            <person name="Tanaka M."/>
            <person name="Abida H."/>
            <person name="Marechal E."/>
            <person name="Bowler C."/>
            <person name="Muto M."/>
            <person name="Sunaga Y."/>
            <person name="Tanaka M."/>
            <person name="Yoshino T."/>
            <person name="Taniguchi T."/>
            <person name="Fukuda Y."/>
            <person name="Nemoto M."/>
            <person name="Matsumoto M."/>
            <person name="Wong P.S."/>
            <person name="Aburatani S."/>
            <person name="Fujibuchi W."/>
        </authorList>
    </citation>
    <scope>NUCLEOTIDE SEQUENCE [LARGE SCALE GENOMIC DNA]</scope>
    <source>
        <strain evidence="9 10">JPCC DA0580</strain>
    </source>
</reference>
<dbReference type="Gene3D" id="3.40.50.150">
    <property type="entry name" value="Vaccinia Virus protein VP39"/>
    <property type="match status" value="1"/>
</dbReference>
<dbReference type="InterPro" id="IPR029063">
    <property type="entry name" value="SAM-dependent_MTases_sf"/>
</dbReference>
<evidence type="ECO:0000256" key="5">
    <source>
        <dbReference type="ARBA" id="ARBA00023014"/>
    </source>
</evidence>
<protein>
    <recommendedName>
        <fullName evidence="11">Methyltransferase-like protein 17, mitochondrial</fullName>
    </recommendedName>
</protein>
<keyword evidence="5" id="KW-0411">Iron-sulfur</keyword>
<dbReference type="PANTHER" id="PTHR13184:SF5">
    <property type="entry name" value="METHYLTRANSFERASE-LIKE PROTEIN 17, MITOCHONDRIAL"/>
    <property type="match status" value="1"/>
</dbReference>
<comment type="function">
    <text evidence="7">Mitochondrial ribosome (mitoribosome) assembly factor. Binds at the interface of the head and body domains of the mitochondrial small ribosomal subunit (mt-SSU), occluding the mRNA channel and preventing compaction of the head domain towards the body. Probable inactive methyltransferase: retains the characteristic folding and ability to bind S-adenosyl-L-methionine, but it probably lost its methyltransferase activity.</text>
</comment>
<dbReference type="GO" id="GO:0051536">
    <property type="term" value="F:iron-sulfur cluster binding"/>
    <property type="evidence" value="ECO:0007669"/>
    <property type="project" value="UniProtKB-KW"/>
</dbReference>
<dbReference type="GO" id="GO:0003735">
    <property type="term" value="F:structural constituent of ribosome"/>
    <property type="evidence" value="ECO:0007669"/>
    <property type="project" value="TreeGrafter"/>
</dbReference>
<accession>A0A1Z5JDU9</accession>
<comment type="subcellular location">
    <subcellularLocation>
        <location evidence="1">Mitochondrion</location>
    </subcellularLocation>
</comment>
<dbReference type="Proteomes" id="UP000198406">
    <property type="component" value="Unassembled WGS sequence"/>
</dbReference>
<dbReference type="OrthoDB" id="421327at2759"/>
<comment type="caution">
    <text evidence="9">The sequence shown here is derived from an EMBL/GenBank/DDBJ whole genome shotgun (WGS) entry which is preliminary data.</text>
</comment>
<dbReference type="GO" id="GO:0006412">
    <property type="term" value="P:translation"/>
    <property type="evidence" value="ECO:0007669"/>
    <property type="project" value="InterPro"/>
</dbReference>
<proteinExistence type="predicted"/>
<dbReference type="SUPFAM" id="SSF53335">
    <property type="entry name" value="S-adenosyl-L-methionine-dependent methyltransferases"/>
    <property type="match status" value="1"/>
</dbReference>
<feature type="region of interest" description="Disordered" evidence="8">
    <location>
        <begin position="352"/>
        <end position="404"/>
    </location>
</feature>
<evidence type="ECO:0000256" key="3">
    <source>
        <dbReference type="ARBA" id="ARBA00022946"/>
    </source>
</evidence>
<dbReference type="InterPro" id="IPR052571">
    <property type="entry name" value="Mt_RNA_Methyltransferase"/>
</dbReference>
<dbReference type="PANTHER" id="PTHR13184">
    <property type="entry name" value="37S RIBOSOMAL PROTEIN S22"/>
    <property type="match status" value="1"/>
</dbReference>
<keyword evidence="10" id="KW-1185">Reference proteome</keyword>